<accession>A0A6J6HN60</accession>
<feature type="domain" description="N-acetyltransferase" evidence="1">
    <location>
        <begin position="3"/>
        <end position="162"/>
    </location>
</feature>
<evidence type="ECO:0000313" key="2">
    <source>
        <dbReference type="EMBL" id="CAB4610038.1"/>
    </source>
</evidence>
<dbReference type="Gene3D" id="3.40.630.30">
    <property type="match status" value="1"/>
</dbReference>
<dbReference type="InterPro" id="IPR016181">
    <property type="entry name" value="Acyl_CoA_acyltransferase"/>
</dbReference>
<dbReference type="PROSITE" id="PS51186">
    <property type="entry name" value="GNAT"/>
    <property type="match status" value="1"/>
</dbReference>
<dbReference type="CDD" id="cd04301">
    <property type="entry name" value="NAT_SF"/>
    <property type="match status" value="1"/>
</dbReference>
<evidence type="ECO:0000259" key="1">
    <source>
        <dbReference type="PROSITE" id="PS51186"/>
    </source>
</evidence>
<reference evidence="2" key="1">
    <citation type="submission" date="2020-05" db="EMBL/GenBank/DDBJ databases">
        <authorList>
            <person name="Chiriac C."/>
            <person name="Salcher M."/>
            <person name="Ghai R."/>
            <person name="Kavagutti S V."/>
        </authorList>
    </citation>
    <scope>NUCLEOTIDE SEQUENCE</scope>
</reference>
<gene>
    <name evidence="2" type="ORF">UFOPK1852_00623</name>
</gene>
<protein>
    <submittedName>
        <fullName evidence="2">Unannotated protein</fullName>
    </submittedName>
</protein>
<dbReference type="SUPFAM" id="SSF55729">
    <property type="entry name" value="Acyl-CoA N-acyltransferases (Nat)"/>
    <property type="match status" value="1"/>
</dbReference>
<dbReference type="EMBL" id="CAEZUS010000080">
    <property type="protein sequence ID" value="CAB4610038.1"/>
    <property type="molecule type" value="Genomic_DNA"/>
</dbReference>
<proteinExistence type="predicted"/>
<dbReference type="Pfam" id="PF00583">
    <property type="entry name" value="Acetyltransf_1"/>
    <property type="match status" value="1"/>
</dbReference>
<dbReference type="GO" id="GO:0016747">
    <property type="term" value="F:acyltransferase activity, transferring groups other than amino-acyl groups"/>
    <property type="evidence" value="ECO:0007669"/>
    <property type="project" value="InterPro"/>
</dbReference>
<sequence>MIIKVDLLSADQWQRAKDLRLASLRDSAHAFGGNLELESTLPESDWRTKFEKLSYLIATVDGVDAAIMTVENLAGDFGATAWVGGCWTSPDFRSKGLLRAMFAFVDLNAIERGWKRHGLGVWEDNYTAIAAYEKLGFVAMGDPQESTRVPGKHYQRMIRDAVIA</sequence>
<organism evidence="2">
    <name type="scientific">freshwater metagenome</name>
    <dbReference type="NCBI Taxonomy" id="449393"/>
    <lineage>
        <taxon>unclassified sequences</taxon>
        <taxon>metagenomes</taxon>
        <taxon>ecological metagenomes</taxon>
    </lineage>
</organism>
<dbReference type="InterPro" id="IPR000182">
    <property type="entry name" value="GNAT_dom"/>
</dbReference>
<name>A0A6J6HN60_9ZZZZ</name>
<dbReference type="AlphaFoldDB" id="A0A6J6HN60"/>